<evidence type="ECO:0000313" key="4">
    <source>
        <dbReference type="Proteomes" id="UP000053676"/>
    </source>
</evidence>
<dbReference type="KEGG" id="nai:NECAME_07933"/>
<keyword evidence="4" id="KW-1185">Reference proteome</keyword>
<feature type="chain" id="PRO_5004825568" evidence="1">
    <location>
        <begin position="32"/>
        <end position="111"/>
    </location>
</feature>
<evidence type="ECO:0000313" key="3">
    <source>
        <dbReference type="EMBL" id="ETN82488.1"/>
    </source>
</evidence>
<feature type="signal peptide" evidence="1">
    <location>
        <begin position="1"/>
        <end position="31"/>
    </location>
</feature>
<dbReference type="Pfam" id="PF00576">
    <property type="entry name" value="Transthyretin"/>
    <property type="match status" value="1"/>
</dbReference>
<accession>W2TL18</accession>
<dbReference type="OMA" id="HDGRCDA"/>
<keyword evidence="3" id="KW-0378">Hydrolase</keyword>
<dbReference type="InterPro" id="IPR023418">
    <property type="entry name" value="Thyroxine_BS"/>
</dbReference>
<name>W2TL18_NECAM</name>
<organism evidence="3 4">
    <name type="scientific">Necator americanus</name>
    <name type="common">Human hookworm</name>
    <dbReference type="NCBI Taxonomy" id="51031"/>
    <lineage>
        <taxon>Eukaryota</taxon>
        <taxon>Metazoa</taxon>
        <taxon>Ecdysozoa</taxon>
        <taxon>Nematoda</taxon>
        <taxon>Chromadorea</taxon>
        <taxon>Rhabditida</taxon>
        <taxon>Rhabditina</taxon>
        <taxon>Rhabditomorpha</taxon>
        <taxon>Strongyloidea</taxon>
        <taxon>Ancylostomatidae</taxon>
        <taxon>Bunostominae</taxon>
        <taxon>Necator</taxon>
    </lineage>
</organism>
<dbReference type="Gene3D" id="2.60.40.180">
    <property type="entry name" value="Transthyretin/hydroxyisourate hydrolase domain"/>
    <property type="match status" value="1"/>
</dbReference>
<feature type="domain" description="Transthyretin/hydroxyisourate hydrolase" evidence="2">
    <location>
        <begin position="33"/>
        <end position="109"/>
    </location>
</feature>
<dbReference type="PANTHER" id="PTHR10395:SF7">
    <property type="entry name" value="5-HYDROXYISOURATE HYDROLASE"/>
    <property type="match status" value="1"/>
</dbReference>
<dbReference type="EMBL" id="KI658457">
    <property type="protein sequence ID" value="ETN82488.1"/>
    <property type="molecule type" value="Genomic_DNA"/>
</dbReference>
<sequence>MSLHRTKSKEKYSLFVLLCFIFSVTLHPPTASISSHVLDITFGRPAEGVTILAYVEATDGWKLIGNSSTSSDGRVPWVSPRVSLKTGNYKLKFMIGDYYKRLNITTFFPLH</sequence>
<dbReference type="GO" id="GO:0016787">
    <property type="term" value="F:hydrolase activity"/>
    <property type="evidence" value="ECO:0007669"/>
    <property type="project" value="UniProtKB-KW"/>
</dbReference>
<dbReference type="SUPFAM" id="SSF49472">
    <property type="entry name" value="Transthyretin (synonym: prealbumin)"/>
    <property type="match status" value="1"/>
</dbReference>
<dbReference type="AlphaFoldDB" id="W2TL18"/>
<keyword evidence="1" id="KW-0732">Signal</keyword>
<dbReference type="InterPro" id="IPR023416">
    <property type="entry name" value="Transthyretin/HIU_hydrolase_d"/>
</dbReference>
<protein>
    <submittedName>
        <fullName evidence="3">Hydroxyisourate hydrolase domain protein</fullName>
    </submittedName>
</protein>
<dbReference type="PANTHER" id="PTHR10395">
    <property type="entry name" value="URICASE AND TRANSTHYRETIN-RELATED"/>
    <property type="match status" value="1"/>
</dbReference>
<reference evidence="4" key="1">
    <citation type="journal article" date="2014" name="Nat. Genet.">
        <title>Genome of the human hookworm Necator americanus.</title>
        <authorList>
            <person name="Tang Y.T."/>
            <person name="Gao X."/>
            <person name="Rosa B.A."/>
            <person name="Abubucker S."/>
            <person name="Hallsworth-Pepin K."/>
            <person name="Martin J."/>
            <person name="Tyagi R."/>
            <person name="Heizer E."/>
            <person name="Zhang X."/>
            <person name="Bhonagiri-Palsikar V."/>
            <person name="Minx P."/>
            <person name="Warren W.C."/>
            <person name="Wang Q."/>
            <person name="Zhan B."/>
            <person name="Hotez P.J."/>
            <person name="Sternberg P.W."/>
            <person name="Dougall A."/>
            <person name="Gaze S.T."/>
            <person name="Mulvenna J."/>
            <person name="Sotillo J."/>
            <person name="Ranganathan S."/>
            <person name="Rabelo E.M."/>
            <person name="Wilson R.K."/>
            <person name="Felgner P.L."/>
            <person name="Bethony J."/>
            <person name="Hawdon J.M."/>
            <person name="Gasser R.B."/>
            <person name="Loukas A."/>
            <person name="Mitreva M."/>
        </authorList>
    </citation>
    <scope>NUCLEOTIDE SEQUENCE [LARGE SCALE GENOMIC DNA]</scope>
</reference>
<dbReference type="GO" id="GO:0006144">
    <property type="term" value="P:purine nucleobase metabolic process"/>
    <property type="evidence" value="ECO:0007669"/>
    <property type="project" value="TreeGrafter"/>
</dbReference>
<dbReference type="OrthoDB" id="10265230at2759"/>
<dbReference type="STRING" id="51031.W2TL18"/>
<dbReference type="PROSITE" id="PS00768">
    <property type="entry name" value="TRANSTHYRETIN_1"/>
    <property type="match status" value="1"/>
</dbReference>
<evidence type="ECO:0000256" key="1">
    <source>
        <dbReference type="SAM" id="SignalP"/>
    </source>
</evidence>
<proteinExistence type="predicted"/>
<gene>
    <name evidence="3" type="ORF">NECAME_07933</name>
</gene>
<dbReference type="Proteomes" id="UP000053676">
    <property type="component" value="Unassembled WGS sequence"/>
</dbReference>
<evidence type="ECO:0000259" key="2">
    <source>
        <dbReference type="Pfam" id="PF00576"/>
    </source>
</evidence>
<dbReference type="InterPro" id="IPR036817">
    <property type="entry name" value="Transthyretin/HIU_hydrolase_sf"/>
</dbReference>